<feature type="domain" description="SPOR" evidence="3">
    <location>
        <begin position="195"/>
        <end position="275"/>
    </location>
</feature>
<evidence type="ECO:0000256" key="1">
    <source>
        <dbReference type="SAM" id="MobiDB-lite"/>
    </source>
</evidence>
<evidence type="ECO:0000313" key="4">
    <source>
        <dbReference type="EMBL" id="RAK62036.1"/>
    </source>
</evidence>
<dbReference type="OrthoDB" id="8479416at2"/>
<dbReference type="Proteomes" id="UP000249524">
    <property type="component" value="Unassembled WGS sequence"/>
</dbReference>
<reference evidence="4 5" key="1">
    <citation type="submission" date="2018-05" db="EMBL/GenBank/DDBJ databases">
        <authorList>
            <person name="Lanie J.A."/>
            <person name="Ng W.-L."/>
            <person name="Kazmierczak K.M."/>
            <person name="Andrzejewski T.M."/>
            <person name="Davidsen T.M."/>
            <person name="Wayne K.J."/>
            <person name="Tettelin H."/>
            <person name="Glass J.I."/>
            <person name="Rusch D."/>
            <person name="Podicherti R."/>
            <person name="Tsui H.-C.T."/>
            <person name="Winkler M.E."/>
        </authorList>
    </citation>
    <scope>NUCLEOTIDE SEQUENCE [LARGE SCALE GENOMIC DNA]</scope>
    <source>
        <strain evidence="4 5">BUT-10</strain>
    </source>
</reference>
<organism evidence="4 5">
    <name type="scientific">Phenylobacterium kunshanense</name>
    <dbReference type="NCBI Taxonomy" id="1445034"/>
    <lineage>
        <taxon>Bacteria</taxon>
        <taxon>Pseudomonadati</taxon>
        <taxon>Pseudomonadota</taxon>
        <taxon>Alphaproteobacteria</taxon>
        <taxon>Caulobacterales</taxon>
        <taxon>Caulobacteraceae</taxon>
        <taxon>Phenylobacterium</taxon>
    </lineage>
</organism>
<keyword evidence="2" id="KW-0812">Transmembrane</keyword>
<keyword evidence="2" id="KW-0472">Membrane</keyword>
<name>A0A328B7Y9_9CAUL</name>
<dbReference type="InterPro" id="IPR036680">
    <property type="entry name" value="SPOR-like_sf"/>
</dbReference>
<gene>
    <name evidence="4" type="ORF">DJ019_20175</name>
</gene>
<keyword evidence="2" id="KW-1133">Transmembrane helix</keyword>
<dbReference type="EMBL" id="QFYS01000014">
    <property type="protein sequence ID" value="RAK62036.1"/>
    <property type="molecule type" value="Genomic_DNA"/>
</dbReference>
<feature type="compositionally biased region" description="Low complexity" evidence="1">
    <location>
        <begin position="152"/>
        <end position="171"/>
    </location>
</feature>
<protein>
    <submittedName>
        <fullName evidence="4">SPOR domain-containing protein</fullName>
    </submittedName>
</protein>
<feature type="region of interest" description="Disordered" evidence="1">
    <location>
        <begin position="152"/>
        <end position="201"/>
    </location>
</feature>
<dbReference type="PROSITE" id="PS51724">
    <property type="entry name" value="SPOR"/>
    <property type="match status" value="1"/>
</dbReference>
<evidence type="ECO:0000259" key="3">
    <source>
        <dbReference type="PROSITE" id="PS51724"/>
    </source>
</evidence>
<evidence type="ECO:0000256" key="2">
    <source>
        <dbReference type="SAM" id="Phobius"/>
    </source>
</evidence>
<proteinExistence type="predicted"/>
<dbReference type="AlphaFoldDB" id="A0A328B7Y9"/>
<dbReference type="Gene3D" id="3.30.70.1070">
    <property type="entry name" value="Sporulation related repeat"/>
    <property type="match status" value="1"/>
</dbReference>
<dbReference type="SUPFAM" id="SSF110997">
    <property type="entry name" value="Sporulation related repeat"/>
    <property type="match status" value="1"/>
</dbReference>
<dbReference type="GO" id="GO:0042834">
    <property type="term" value="F:peptidoglycan binding"/>
    <property type="evidence" value="ECO:0007669"/>
    <property type="project" value="InterPro"/>
</dbReference>
<comment type="caution">
    <text evidence="4">The sequence shown here is derived from an EMBL/GenBank/DDBJ whole genome shotgun (WGS) entry which is preliminary data.</text>
</comment>
<sequence length="275" mass="27794">MTDQERGAYTPPTADAPLSFDPRQPVRGARPIPFTLILSVLVLAALVAAIFMFYQQGVRQAGQAPQVVGESIVGMKQAAPPGAQPQDPAAGLQIYRSDAGGPMETVPAEPTFAPPPEQPQARPTTPVVITQAPPAQPAPTSAPIKATIPAEPVQKAEAPAPAPKVAAAAPKAAPPPPKAAAPAPEPKKVAAAEPKASSGAARVQVGAVSSTALADKAWNDAVSAAPGLAAGKGKAVAKIEGGSLYRTFVTGFSSRADAQAFCARLQAAGKSCFVR</sequence>
<accession>A0A328B7Y9</accession>
<feature type="compositionally biased region" description="Low complexity" evidence="1">
    <location>
        <begin position="191"/>
        <end position="201"/>
    </location>
</feature>
<keyword evidence="5" id="KW-1185">Reference proteome</keyword>
<feature type="transmembrane region" description="Helical" evidence="2">
    <location>
        <begin position="32"/>
        <end position="54"/>
    </location>
</feature>
<dbReference type="Pfam" id="PF05036">
    <property type="entry name" value="SPOR"/>
    <property type="match status" value="1"/>
</dbReference>
<dbReference type="RefSeq" id="WP_111278603.1">
    <property type="nucleotide sequence ID" value="NZ_QFYS01000014.1"/>
</dbReference>
<evidence type="ECO:0000313" key="5">
    <source>
        <dbReference type="Proteomes" id="UP000249524"/>
    </source>
</evidence>
<feature type="region of interest" description="Disordered" evidence="1">
    <location>
        <begin position="99"/>
        <end position="124"/>
    </location>
</feature>
<feature type="region of interest" description="Disordered" evidence="1">
    <location>
        <begin position="1"/>
        <end position="22"/>
    </location>
</feature>
<dbReference type="InterPro" id="IPR007730">
    <property type="entry name" value="SPOR-like_dom"/>
</dbReference>